<reference evidence="1 2" key="1">
    <citation type="journal article" date="2016" name="Nat. Commun.">
        <title>Thousands of microbial genomes shed light on interconnected biogeochemical processes in an aquifer system.</title>
        <authorList>
            <person name="Anantharaman K."/>
            <person name="Brown C.T."/>
            <person name="Hug L.A."/>
            <person name="Sharon I."/>
            <person name="Castelle C.J."/>
            <person name="Probst A.J."/>
            <person name="Thomas B.C."/>
            <person name="Singh A."/>
            <person name="Wilkins M.J."/>
            <person name="Karaoz U."/>
            <person name="Brodie E.L."/>
            <person name="Williams K.H."/>
            <person name="Hubbard S.S."/>
            <person name="Banfield J.F."/>
        </authorList>
    </citation>
    <scope>NUCLEOTIDE SEQUENCE [LARGE SCALE GENOMIC DNA]</scope>
</reference>
<gene>
    <name evidence="1" type="ORF">A2563_01930</name>
</gene>
<dbReference type="STRING" id="1798705.A2563_01930"/>
<organism evidence="1 2">
    <name type="scientific">Candidatus Magasanikbacteria bacterium RIFOXYD1_FULL_40_23</name>
    <dbReference type="NCBI Taxonomy" id="1798705"/>
    <lineage>
        <taxon>Bacteria</taxon>
        <taxon>Candidatus Magasanikiibacteriota</taxon>
    </lineage>
</organism>
<evidence type="ECO:0000313" key="1">
    <source>
        <dbReference type="EMBL" id="OGH93347.1"/>
    </source>
</evidence>
<dbReference type="Proteomes" id="UP000176634">
    <property type="component" value="Unassembled WGS sequence"/>
</dbReference>
<evidence type="ECO:0000313" key="2">
    <source>
        <dbReference type="Proteomes" id="UP000176634"/>
    </source>
</evidence>
<dbReference type="EMBL" id="MFRA01000001">
    <property type="protein sequence ID" value="OGH93347.1"/>
    <property type="molecule type" value="Genomic_DNA"/>
</dbReference>
<proteinExistence type="predicted"/>
<comment type="caution">
    <text evidence="1">The sequence shown here is derived from an EMBL/GenBank/DDBJ whole genome shotgun (WGS) entry which is preliminary data.</text>
</comment>
<sequence length="75" mass="8448">MIACLNKCRVDTGRESQAKVIGDAIYVYNLLVEAAKNGDRIFIGKFMDVKNREVVMKALNEAREKARKANLHLVP</sequence>
<accession>A0A1F6PAZ7</accession>
<name>A0A1F6PAZ7_9BACT</name>
<protein>
    <submittedName>
        <fullName evidence="1">Uncharacterized protein</fullName>
    </submittedName>
</protein>
<dbReference type="AlphaFoldDB" id="A0A1F6PAZ7"/>